<dbReference type="PROSITE" id="PS50905">
    <property type="entry name" value="FERRITIN_LIKE"/>
    <property type="match status" value="1"/>
</dbReference>
<evidence type="ECO:0000256" key="5">
    <source>
        <dbReference type="ARBA" id="ARBA00023004"/>
    </source>
</evidence>
<dbReference type="AlphaFoldDB" id="Q310Q8"/>
<dbReference type="Proteomes" id="UP000002710">
    <property type="component" value="Chromosome"/>
</dbReference>
<dbReference type="GO" id="GO:0004322">
    <property type="term" value="F:ferroxidase activity"/>
    <property type="evidence" value="ECO:0007669"/>
    <property type="project" value="TreeGrafter"/>
</dbReference>
<proteinExistence type="inferred from homology"/>
<keyword evidence="4 9" id="KW-0560">Oxidoreductase</keyword>
<comment type="subcellular location">
    <subcellularLocation>
        <location evidence="7">Cytoplasm</location>
    </subcellularLocation>
</comment>
<dbReference type="InterPro" id="IPR008331">
    <property type="entry name" value="Ferritin_DPS_dom"/>
</dbReference>
<organism evidence="9 10">
    <name type="scientific">Oleidesulfovibrio alaskensis (strain ATCC BAA-1058 / DSM 17464 / G20)</name>
    <name type="common">Desulfovibrio alaskensis</name>
    <dbReference type="NCBI Taxonomy" id="207559"/>
    <lineage>
        <taxon>Bacteria</taxon>
        <taxon>Pseudomonadati</taxon>
        <taxon>Thermodesulfobacteriota</taxon>
        <taxon>Desulfovibrionia</taxon>
        <taxon>Desulfovibrionales</taxon>
        <taxon>Desulfovibrionaceae</taxon>
        <taxon>Oleidesulfovibrio</taxon>
    </lineage>
</organism>
<keyword evidence="10" id="KW-1185">Reference proteome</keyword>
<dbReference type="GO" id="GO:0008198">
    <property type="term" value="F:ferrous iron binding"/>
    <property type="evidence" value="ECO:0007669"/>
    <property type="project" value="TreeGrafter"/>
</dbReference>
<dbReference type="HOGENOM" id="CLU_065681_1_2_7"/>
<dbReference type="SUPFAM" id="SSF47240">
    <property type="entry name" value="Ferritin-like"/>
    <property type="match status" value="1"/>
</dbReference>
<feature type="binding site" evidence="6">
    <location>
        <position position="127"/>
    </location>
    <ligand>
        <name>Fe cation</name>
        <dbReference type="ChEBI" id="CHEBI:24875"/>
        <label>1</label>
    </ligand>
</feature>
<evidence type="ECO:0000259" key="8">
    <source>
        <dbReference type="PROSITE" id="PS50905"/>
    </source>
</evidence>
<dbReference type="InterPro" id="IPR012347">
    <property type="entry name" value="Ferritin-like"/>
</dbReference>
<dbReference type="InterPro" id="IPR001519">
    <property type="entry name" value="Ferritin"/>
</dbReference>
<comment type="function">
    <text evidence="7">Iron-storage protein.</text>
</comment>
<feature type="binding site" evidence="6">
    <location>
        <position position="17"/>
    </location>
    <ligand>
        <name>Fe cation</name>
        <dbReference type="ChEBI" id="CHEBI:24875"/>
        <label>1</label>
    </ligand>
</feature>
<feature type="binding site" evidence="6">
    <location>
        <position position="53"/>
    </location>
    <ligand>
        <name>Fe cation</name>
        <dbReference type="ChEBI" id="CHEBI:24875"/>
        <label>1</label>
    </ligand>
</feature>
<dbReference type="CDD" id="cd01055">
    <property type="entry name" value="Nonheme_Ferritin"/>
    <property type="match status" value="1"/>
</dbReference>
<dbReference type="STRING" id="207559.Dde_1791"/>
<dbReference type="GO" id="GO:0006826">
    <property type="term" value="P:iron ion transport"/>
    <property type="evidence" value="ECO:0007669"/>
    <property type="project" value="InterPro"/>
</dbReference>
<evidence type="ECO:0000256" key="6">
    <source>
        <dbReference type="PIRSR" id="PIRSR601519-1"/>
    </source>
</evidence>
<sequence length="169" mass="19243">MLSQTMEKAFNDQVKWELYSSYLYLSMSSYCNNLGLAGFANWMRMQAQEELFHAMKFYDYIMERGGRAIMQPIDAPPSEWGGPLDVFEKVLEHEKHVTGLIHTLADLALDERDHAGSIFLQWFISEQVEEEATVADLVHKLRLIGGEGQGLLMLDKELSARVFTPPAQA</sequence>
<dbReference type="InterPro" id="IPR009040">
    <property type="entry name" value="Ferritin-like_diiron"/>
</dbReference>
<keyword evidence="3 6" id="KW-0479">Metal-binding</keyword>
<comment type="catalytic activity">
    <reaction evidence="7">
        <text>4 Fe(2+) + O2 + 6 H2O = 4 iron(III) oxide-hydroxide + 12 H(+)</text>
        <dbReference type="Rhea" id="RHEA:11972"/>
        <dbReference type="ChEBI" id="CHEBI:15377"/>
        <dbReference type="ChEBI" id="CHEBI:15378"/>
        <dbReference type="ChEBI" id="CHEBI:15379"/>
        <dbReference type="ChEBI" id="CHEBI:29033"/>
        <dbReference type="ChEBI" id="CHEBI:78619"/>
        <dbReference type="EC" id="1.16.3.2"/>
    </reaction>
</comment>
<dbReference type="GO" id="GO:0005829">
    <property type="term" value="C:cytosol"/>
    <property type="evidence" value="ECO:0007669"/>
    <property type="project" value="TreeGrafter"/>
</dbReference>
<protein>
    <recommendedName>
        <fullName evidence="7">Ferritin</fullName>
        <ecNumber evidence="7">1.16.3.2</ecNumber>
    </recommendedName>
</protein>
<evidence type="ECO:0000256" key="7">
    <source>
        <dbReference type="RuleBase" id="RU361145"/>
    </source>
</evidence>
<evidence type="ECO:0000313" key="9">
    <source>
        <dbReference type="EMBL" id="ABB38588.2"/>
    </source>
</evidence>
<feature type="domain" description="Ferritin-like diiron" evidence="8">
    <location>
        <begin position="1"/>
        <end position="145"/>
    </location>
</feature>
<comment type="similarity">
    <text evidence="1 7">Belongs to the ferritin family. Prokaryotic subfamily.</text>
</comment>
<dbReference type="GO" id="GO:0006879">
    <property type="term" value="P:intracellular iron ion homeostasis"/>
    <property type="evidence" value="ECO:0007669"/>
    <property type="project" value="UniProtKB-KW"/>
</dbReference>
<dbReference type="Gene3D" id="1.20.1260.10">
    <property type="match status" value="1"/>
</dbReference>
<dbReference type="KEGG" id="dde:Dde_1791"/>
<dbReference type="PANTHER" id="PTHR11431">
    <property type="entry name" value="FERRITIN"/>
    <property type="match status" value="1"/>
</dbReference>
<keyword evidence="7" id="KW-0963">Cytoplasm</keyword>
<dbReference type="RefSeq" id="WP_011367718.1">
    <property type="nucleotide sequence ID" value="NC_007519.1"/>
</dbReference>
<name>Q310Q8_OLEA2</name>
<accession>Q310Q8</accession>
<keyword evidence="2 7" id="KW-0409">Iron storage</keyword>
<feature type="binding site" evidence="6">
    <location>
        <position position="50"/>
    </location>
    <ligand>
        <name>Fe cation</name>
        <dbReference type="ChEBI" id="CHEBI:24875"/>
        <label>1</label>
    </ligand>
</feature>
<dbReference type="eggNOG" id="COG1528">
    <property type="taxonomic scope" value="Bacteria"/>
</dbReference>
<dbReference type="FunFam" id="1.20.1260.10:FF:000001">
    <property type="entry name" value="Non-heme ferritin"/>
    <property type="match status" value="1"/>
</dbReference>
<dbReference type="EC" id="1.16.3.2" evidence="7"/>
<dbReference type="PANTHER" id="PTHR11431:SF127">
    <property type="entry name" value="BACTERIAL NON-HEME FERRITIN"/>
    <property type="match status" value="1"/>
</dbReference>
<evidence type="ECO:0000256" key="1">
    <source>
        <dbReference type="ARBA" id="ARBA00006950"/>
    </source>
</evidence>
<dbReference type="InterPro" id="IPR009078">
    <property type="entry name" value="Ferritin-like_SF"/>
</dbReference>
<keyword evidence="5 6" id="KW-0408">Iron</keyword>
<evidence type="ECO:0000313" key="10">
    <source>
        <dbReference type="Proteomes" id="UP000002710"/>
    </source>
</evidence>
<dbReference type="GO" id="GO:0008199">
    <property type="term" value="F:ferric iron binding"/>
    <property type="evidence" value="ECO:0007669"/>
    <property type="project" value="InterPro"/>
</dbReference>
<feature type="binding site" evidence="6">
    <location>
        <position position="94"/>
    </location>
    <ligand>
        <name>Fe cation</name>
        <dbReference type="ChEBI" id="CHEBI:24875"/>
        <label>1</label>
    </ligand>
</feature>
<dbReference type="EMBL" id="CP000112">
    <property type="protein sequence ID" value="ABB38588.2"/>
    <property type="molecule type" value="Genomic_DNA"/>
</dbReference>
<reference evidence="9 10" key="1">
    <citation type="journal article" date="2011" name="J. Bacteriol.">
        <title>Complete genome sequence and updated annotation of Desulfovibrio alaskensis G20.</title>
        <authorList>
            <person name="Hauser L.J."/>
            <person name="Land M.L."/>
            <person name="Brown S.D."/>
            <person name="Larimer F."/>
            <person name="Keller K.L."/>
            <person name="Rapp-Giles B.J."/>
            <person name="Price M.N."/>
            <person name="Lin M."/>
            <person name="Bruce D.C."/>
            <person name="Detter J.C."/>
            <person name="Tapia R."/>
            <person name="Han C.S."/>
            <person name="Goodwin L.A."/>
            <person name="Cheng J.F."/>
            <person name="Pitluck S."/>
            <person name="Copeland A."/>
            <person name="Lucas S."/>
            <person name="Nolan M."/>
            <person name="Lapidus A.L."/>
            <person name="Palumbo A.V."/>
            <person name="Wall J.D."/>
        </authorList>
    </citation>
    <scope>NUCLEOTIDE SEQUENCE [LARGE SCALE GENOMIC DNA]</scope>
    <source>
        <strain evidence="10">ATCC BAA 1058 / DSM 17464 / G20</strain>
    </source>
</reference>
<gene>
    <name evidence="9" type="ordered locus">Dde_1791</name>
</gene>
<evidence type="ECO:0000256" key="4">
    <source>
        <dbReference type="ARBA" id="ARBA00023002"/>
    </source>
</evidence>
<evidence type="ECO:0000256" key="2">
    <source>
        <dbReference type="ARBA" id="ARBA00022434"/>
    </source>
</evidence>
<evidence type="ECO:0000256" key="3">
    <source>
        <dbReference type="ARBA" id="ARBA00022723"/>
    </source>
</evidence>
<dbReference type="Pfam" id="PF00210">
    <property type="entry name" value="Ferritin"/>
    <property type="match status" value="1"/>
</dbReference>
<dbReference type="GO" id="GO:0042802">
    <property type="term" value="F:identical protein binding"/>
    <property type="evidence" value="ECO:0007669"/>
    <property type="project" value="UniProtKB-ARBA"/>
</dbReference>
<dbReference type="InterPro" id="IPR041719">
    <property type="entry name" value="Ferritin_prok"/>
</dbReference>